<evidence type="ECO:0000256" key="5">
    <source>
        <dbReference type="SAM" id="Coils"/>
    </source>
</evidence>
<comment type="caution">
    <text evidence="6">The sequence shown here is derived from an EMBL/GenBank/DDBJ whole genome shotgun (WGS) entry which is preliminary data.</text>
</comment>
<dbReference type="GO" id="GO:0046933">
    <property type="term" value="F:proton-transporting ATP synthase activity, rotational mechanism"/>
    <property type="evidence" value="ECO:0007669"/>
    <property type="project" value="UniProtKB-UniRule"/>
</dbReference>
<dbReference type="AlphaFoldDB" id="A0A9D1I9Y3"/>
<reference evidence="6" key="1">
    <citation type="submission" date="2020-10" db="EMBL/GenBank/DDBJ databases">
        <authorList>
            <person name="Gilroy R."/>
        </authorList>
    </citation>
    <scope>NUCLEOTIDE SEQUENCE</scope>
    <source>
        <strain evidence="6">CHK195-4489</strain>
    </source>
</reference>
<sequence length="207" mass="23851">MAKYSTPTKSNLINARNSLKMATQGYDMLDLKRKLLMRELAKQADQEKKIQKELRDTLAAAEAALRESNVRMGLDRVAALAASIPEVHDIDIKFYSVMGVEIPVVRRNSRQERKPHMSLYKTNLSLDEAAFYFCKVRDLCLRYAEVHSAAERLNRDIHKTQTRANALKNIMIPRYTRIIAEVSDAIEEKERGEFSRLKAIKRIVENK</sequence>
<evidence type="ECO:0000256" key="1">
    <source>
        <dbReference type="ARBA" id="ARBA00005850"/>
    </source>
</evidence>
<dbReference type="GO" id="GO:0042777">
    <property type="term" value="P:proton motive force-driven plasma membrane ATP synthesis"/>
    <property type="evidence" value="ECO:0007669"/>
    <property type="project" value="UniProtKB-UniRule"/>
</dbReference>
<keyword evidence="4" id="KW-0375">Hydrogen ion transport</keyword>
<keyword evidence="2 4" id="KW-0813">Transport</keyword>
<feature type="coiled-coil region" evidence="5">
    <location>
        <begin position="33"/>
        <end position="71"/>
    </location>
</feature>
<keyword evidence="5" id="KW-0175">Coiled coil</keyword>
<proteinExistence type="inferred from homology"/>
<dbReference type="NCBIfam" id="TIGR00309">
    <property type="entry name" value="V_ATPase_subD"/>
    <property type="match status" value="1"/>
</dbReference>
<evidence type="ECO:0000256" key="4">
    <source>
        <dbReference type="HAMAP-Rule" id="MF_00271"/>
    </source>
</evidence>
<dbReference type="HAMAP" id="MF_00271">
    <property type="entry name" value="ATP_synth_D_arch"/>
    <property type="match status" value="1"/>
</dbReference>
<dbReference type="Gene3D" id="1.10.287.3240">
    <property type="match status" value="1"/>
</dbReference>
<evidence type="ECO:0000256" key="2">
    <source>
        <dbReference type="ARBA" id="ARBA00022448"/>
    </source>
</evidence>
<keyword evidence="3 4" id="KW-0406">Ion transport</keyword>
<evidence type="ECO:0000256" key="3">
    <source>
        <dbReference type="ARBA" id="ARBA00023065"/>
    </source>
</evidence>
<dbReference type="InterPro" id="IPR002699">
    <property type="entry name" value="V_ATPase_D"/>
</dbReference>
<comment type="function">
    <text evidence="4">Produces ATP from ADP in the presence of a proton gradient across the membrane.</text>
</comment>
<dbReference type="Proteomes" id="UP000824089">
    <property type="component" value="Unassembled WGS sequence"/>
</dbReference>
<name>A0A9D1I9Y3_9CLOT</name>
<dbReference type="PANTHER" id="PTHR11671">
    <property type="entry name" value="V-TYPE ATP SYNTHASE SUBUNIT D"/>
    <property type="match status" value="1"/>
</dbReference>
<dbReference type="GO" id="GO:0005524">
    <property type="term" value="F:ATP binding"/>
    <property type="evidence" value="ECO:0007669"/>
    <property type="project" value="UniProtKB-UniRule"/>
</dbReference>
<dbReference type="EMBL" id="DVMM01000093">
    <property type="protein sequence ID" value="HIU29575.1"/>
    <property type="molecule type" value="Genomic_DNA"/>
</dbReference>
<protein>
    <recommendedName>
        <fullName evidence="4">V-type ATP synthase subunit D</fullName>
    </recommendedName>
    <alternativeName>
        <fullName evidence="4">V-ATPase subunit D</fullName>
    </alternativeName>
</protein>
<keyword evidence="4" id="KW-0066">ATP synthesis</keyword>
<evidence type="ECO:0000313" key="6">
    <source>
        <dbReference type="EMBL" id="HIU29575.1"/>
    </source>
</evidence>
<dbReference type="Pfam" id="PF01813">
    <property type="entry name" value="ATP-synt_D"/>
    <property type="match status" value="1"/>
</dbReference>
<organism evidence="6 7">
    <name type="scientific">Candidatus Egerieisoma faecipullorum</name>
    <dbReference type="NCBI Taxonomy" id="2840963"/>
    <lineage>
        <taxon>Bacteria</taxon>
        <taxon>Bacillati</taxon>
        <taxon>Bacillota</taxon>
        <taxon>Clostridia</taxon>
        <taxon>Eubacteriales</taxon>
        <taxon>Clostridiaceae</taxon>
        <taxon>Clostridiaceae incertae sedis</taxon>
        <taxon>Candidatus Egerieisoma</taxon>
    </lineage>
</organism>
<accession>A0A9D1I9Y3</accession>
<reference evidence="6" key="2">
    <citation type="journal article" date="2021" name="PeerJ">
        <title>Extensive microbial diversity within the chicken gut microbiome revealed by metagenomics and culture.</title>
        <authorList>
            <person name="Gilroy R."/>
            <person name="Ravi A."/>
            <person name="Getino M."/>
            <person name="Pursley I."/>
            <person name="Horton D.L."/>
            <person name="Alikhan N.F."/>
            <person name="Baker D."/>
            <person name="Gharbi K."/>
            <person name="Hall N."/>
            <person name="Watson M."/>
            <person name="Adriaenssens E.M."/>
            <person name="Foster-Nyarko E."/>
            <person name="Jarju S."/>
            <person name="Secka A."/>
            <person name="Antonio M."/>
            <person name="Oren A."/>
            <person name="Chaudhuri R.R."/>
            <person name="La Ragione R."/>
            <person name="Hildebrand F."/>
            <person name="Pallen M.J."/>
        </authorList>
    </citation>
    <scope>NUCLEOTIDE SEQUENCE</scope>
    <source>
        <strain evidence="6">CHK195-4489</strain>
    </source>
</reference>
<comment type="similarity">
    <text evidence="1 4">Belongs to the V-ATPase D subunit family.</text>
</comment>
<evidence type="ECO:0000313" key="7">
    <source>
        <dbReference type="Proteomes" id="UP000824089"/>
    </source>
</evidence>
<gene>
    <name evidence="4" type="primary">atpD</name>
    <name evidence="6" type="ORF">IAD50_04670</name>
</gene>
<dbReference type="GO" id="GO:0046961">
    <property type="term" value="F:proton-transporting ATPase activity, rotational mechanism"/>
    <property type="evidence" value="ECO:0007669"/>
    <property type="project" value="InterPro"/>
</dbReference>